<comment type="caution">
    <text evidence="3">The sequence shown here is derived from an EMBL/GenBank/DDBJ whole genome shotgun (WGS) entry which is preliminary data.</text>
</comment>
<dbReference type="AlphaFoldDB" id="A0A9W8ICC4"/>
<dbReference type="InterPro" id="IPR012340">
    <property type="entry name" value="NA-bd_OB-fold"/>
</dbReference>
<dbReference type="InterPro" id="IPR011344">
    <property type="entry name" value="ssDNA-bd"/>
</dbReference>
<dbReference type="Proteomes" id="UP001139887">
    <property type="component" value="Unassembled WGS sequence"/>
</dbReference>
<evidence type="ECO:0000313" key="4">
    <source>
        <dbReference type="Proteomes" id="UP001139887"/>
    </source>
</evidence>
<dbReference type="SUPFAM" id="SSF50249">
    <property type="entry name" value="Nucleic acid-binding proteins"/>
    <property type="match status" value="1"/>
</dbReference>
<dbReference type="HAMAP" id="MF_00984">
    <property type="entry name" value="SSB"/>
    <property type="match status" value="1"/>
</dbReference>
<dbReference type="PROSITE" id="PS50935">
    <property type="entry name" value="SSB"/>
    <property type="match status" value="1"/>
</dbReference>
<keyword evidence="4" id="KW-1185">Reference proteome</keyword>
<accession>A0A9W8ICC4</accession>
<reference evidence="3" key="1">
    <citation type="submission" date="2022-07" db="EMBL/GenBank/DDBJ databases">
        <title>Phylogenomic reconstructions and comparative analyses of Kickxellomycotina fungi.</title>
        <authorList>
            <person name="Reynolds N.K."/>
            <person name="Stajich J.E."/>
            <person name="Barry K."/>
            <person name="Grigoriev I.V."/>
            <person name="Crous P."/>
            <person name="Smith M.E."/>
        </authorList>
    </citation>
    <scope>NUCLEOTIDE SEQUENCE</scope>
    <source>
        <strain evidence="3">NRRL 1566</strain>
    </source>
</reference>
<sequence length="152" mass="17114">MFRSIFARPSSVKVPNSPIKAQARSLNVYLNKVMLLGNVGADPKIIEFNNGNKGAIFSLATTRRYKNTNGDIVENTEWHRVRFNGEKVEVIERLLKKGALVYVEGSIRYETINKDGNDINITTIFGSNFEIKSFPKRRDEEGSENMEGTEAA</sequence>
<dbReference type="GO" id="GO:0006260">
    <property type="term" value="P:DNA replication"/>
    <property type="evidence" value="ECO:0007669"/>
    <property type="project" value="InterPro"/>
</dbReference>
<dbReference type="CDD" id="cd04496">
    <property type="entry name" value="SSB_OBF"/>
    <property type="match status" value="1"/>
</dbReference>
<dbReference type="Gene3D" id="2.40.50.140">
    <property type="entry name" value="Nucleic acid-binding proteins"/>
    <property type="match status" value="1"/>
</dbReference>
<dbReference type="PANTHER" id="PTHR10302">
    <property type="entry name" value="SINGLE-STRANDED DNA-BINDING PROTEIN"/>
    <property type="match status" value="1"/>
</dbReference>
<gene>
    <name evidence="3" type="ORF">IWW36_002269</name>
</gene>
<evidence type="ECO:0000313" key="3">
    <source>
        <dbReference type="EMBL" id="KAJ2849960.1"/>
    </source>
</evidence>
<dbReference type="NCBIfam" id="TIGR00621">
    <property type="entry name" value="ssb"/>
    <property type="match status" value="1"/>
</dbReference>
<dbReference type="EMBL" id="JANBUW010000050">
    <property type="protein sequence ID" value="KAJ2849960.1"/>
    <property type="molecule type" value="Genomic_DNA"/>
</dbReference>
<dbReference type="OrthoDB" id="1078367at2759"/>
<dbReference type="GO" id="GO:0003697">
    <property type="term" value="F:single-stranded DNA binding"/>
    <property type="evidence" value="ECO:0007669"/>
    <property type="project" value="InterPro"/>
</dbReference>
<dbReference type="GO" id="GO:0009295">
    <property type="term" value="C:nucleoid"/>
    <property type="evidence" value="ECO:0007669"/>
    <property type="project" value="TreeGrafter"/>
</dbReference>
<evidence type="ECO:0008006" key="5">
    <source>
        <dbReference type="Google" id="ProtNLM"/>
    </source>
</evidence>
<evidence type="ECO:0000256" key="1">
    <source>
        <dbReference type="ARBA" id="ARBA00023125"/>
    </source>
</evidence>
<dbReference type="Pfam" id="PF00436">
    <property type="entry name" value="SSB"/>
    <property type="match status" value="1"/>
</dbReference>
<dbReference type="PANTHER" id="PTHR10302:SF0">
    <property type="entry name" value="SINGLE-STRANDED DNA-BINDING PROTEIN, MITOCHONDRIAL"/>
    <property type="match status" value="1"/>
</dbReference>
<name>A0A9W8ICC4_9FUNG</name>
<protein>
    <recommendedName>
        <fullName evidence="5">Single-stranded DNA-binding protein</fullName>
    </recommendedName>
</protein>
<organism evidence="3 4">
    <name type="scientific">Coemansia brasiliensis</name>
    <dbReference type="NCBI Taxonomy" id="2650707"/>
    <lineage>
        <taxon>Eukaryota</taxon>
        <taxon>Fungi</taxon>
        <taxon>Fungi incertae sedis</taxon>
        <taxon>Zoopagomycota</taxon>
        <taxon>Kickxellomycotina</taxon>
        <taxon>Kickxellomycetes</taxon>
        <taxon>Kickxellales</taxon>
        <taxon>Kickxellaceae</taxon>
        <taxon>Coemansia</taxon>
    </lineage>
</organism>
<evidence type="ECO:0000256" key="2">
    <source>
        <dbReference type="PROSITE-ProRule" id="PRU00252"/>
    </source>
</evidence>
<proteinExistence type="inferred from homology"/>
<keyword evidence="1 2" id="KW-0238">DNA-binding</keyword>
<dbReference type="InterPro" id="IPR000424">
    <property type="entry name" value="Primosome_PriB/ssb"/>
</dbReference>